<dbReference type="Proteomes" id="UP000029723">
    <property type="component" value="Unassembled WGS sequence"/>
</dbReference>
<name>A0A098YU01_9BACT</name>
<proteinExistence type="predicted"/>
<dbReference type="AlphaFoldDB" id="A0A098YU01"/>
<accession>A0A098YU01</accession>
<organism evidence="1 2">
    <name type="scientific">Hoylesella timonensis S9-PR14</name>
    <dbReference type="NCBI Taxonomy" id="1401062"/>
    <lineage>
        <taxon>Bacteria</taxon>
        <taxon>Pseudomonadati</taxon>
        <taxon>Bacteroidota</taxon>
        <taxon>Bacteroidia</taxon>
        <taxon>Bacteroidales</taxon>
        <taxon>Prevotellaceae</taxon>
        <taxon>Hoylesella</taxon>
    </lineage>
</organism>
<protein>
    <submittedName>
        <fullName evidence="1">Uncharacterized protein</fullName>
    </submittedName>
</protein>
<evidence type="ECO:0000313" key="2">
    <source>
        <dbReference type="Proteomes" id="UP000029723"/>
    </source>
</evidence>
<dbReference type="EMBL" id="JRPQ01000046">
    <property type="protein sequence ID" value="KGI22879.1"/>
    <property type="molecule type" value="Genomic_DNA"/>
</dbReference>
<dbReference type="RefSeq" id="WP_036926113.1">
    <property type="nucleotide sequence ID" value="NZ_JRPQ01000046.1"/>
</dbReference>
<dbReference type="OrthoDB" id="1070307at2"/>
<comment type="caution">
    <text evidence="1">The sequence shown here is derived from an EMBL/GenBank/DDBJ whole genome shotgun (WGS) entry which is preliminary data.</text>
</comment>
<evidence type="ECO:0000313" key="1">
    <source>
        <dbReference type="EMBL" id="KGI22879.1"/>
    </source>
</evidence>
<reference evidence="1 2" key="1">
    <citation type="submission" date="2014-07" db="EMBL/GenBank/DDBJ databases">
        <authorList>
            <person name="McCorrison J."/>
            <person name="Sanka R."/>
            <person name="Torralba M."/>
            <person name="Gillis M."/>
            <person name="Haft D.H."/>
            <person name="Methe B."/>
            <person name="Sutton G."/>
            <person name="Nelson K.E."/>
        </authorList>
    </citation>
    <scope>NUCLEOTIDE SEQUENCE [LARGE SCALE GENOMIC DNA]</scope>
    <source>
        <strain evidence="1 2">S9-PR14</strain>
    </source>
</reference>
<sequence length="218" mass="25009">MEEKERQRSVSKKLRVIFPDGETICYSSSKVTYVETLKKIGTANFDEINIEMCHLPLFTKEIYPQYKDDMEMVDNGWYVNTRGGVYNKAAQLNLISEQFNIGLTVDVSADFKGERVSRGSKNLLVLQITFPDGTVIGEENTTETFMQCVWKIGIEKVRQLNLLHGGKPLITHNKQYNNQIQIDSNKWLLVPSATKDKVKLLKVMNIMLHLNMDILFIS</sequence>
<gene>
    <name evidence="1" type="ORF">HMPREF9304_01885</name>
</gene>